<dbReference type="Proteomes" id="UP000326924">
    <property type="component" value="Unassembled WGS sequence"/>
</dbReference>
<protein>
    <submittedName>
        <fullName evidence="2">Uncharacterized protein</fullName>
    </submittedName>
</protein>
<proteinExistence type="predicted"/>
<gene>
    <name evidence="2" type="ORF">FN846DRAFT_928590</name>
</gene>
<reference evidence="2 3" key="1">
    <citation type="submission" date="2019-09" db="EMBL/GenBank/DDBJ databases">
        <title>Draft genome of the ectomycorrhizal ascomycete Sphaerosporella brunnea.</title>
        <authorList>
            <consortium name="DOE Joint Genome Institute"/>
            <person name="Benucci G.M."/>
            <person name="Marozzi G."/>
            <person name="Antonielli L."/>
            <person name="Sanchez S."/>
            <person name="Marco P."/>
            <person name="Wang X."/>
            <person name="Falini L.B."/>
            <person name="Barry K."/>
            <person name="Haridas S."/>
            <person name="Lipzen A."/>
            <person name="Labutti K."/>
            <person name="Grigoriev I.V."/>
            <person name="Murat C."/>
            <person name="Martin F."/>
            <person name="Albertini E."/>
            <person name="Donnini D."/>
            <person name="Bonito G."/>
        </authorList>
    </citation>
    <scope>NUCLEOTIDE SEQUENCE [LARGE SCALE GENOMIC DNA]</scope>
    <source>
        <strain evidence="2 3">Sb_GMNB300</strain>
    </source>
</reference>
<accession>A0A5J5F9B9</accession>
<name>A0A5J5F9B9_9PEZI</name>
<feature type="region of interest" description="Disordered" evidence="1">
    <location>
        <begin position="17"/>
        <end position="105"/>
    </location>
</feature>
<evidence type="ECO:0000313" key="3">
    <source>
        <dbReference type="Proteomes" id="UP000326924"/>
    </source>
</evidence>
<evidence type="ECO:0000256" key="1">
    <source>
        <dbReference type="SAM" id="MobiDB-lite"/>
    </source>
</evidence>
<dbReference type="EMBL" id="VXIS01000012">
    <property type="protein sequence ID" value="KAA8913775.1"/>
    <property type="molecule type" value="Genomic_DNA"/>
</dbReference>
<keyword evidence="3" id="KW-1185">Reference proteome</keyword>
<dbReference type="InParanoid" id="A0A5J5F9B9"/>
<dbReference type="OrthoDB" id="5358246at2759"/>
<feature type="region of interest" description="Disordered" evidence="1">
    <location>
        <begin position="126"/>
        <end position="154"/>
    </location>
</feature>
<organism evidence="2 3">
    <name type="scientific">Sphaerosporella brunnea</name>
    <dbReference type="NCBI Taxonomy" id="1250544"/>
    <lineage>
        <taxon>Eukaryota</taxon>
        <taxon>Fungi</taxon>
        <taxon>Dikarya</taxon>
        <taxon>Ascomycota</taxon>
        <taxon>Pezizomycotina</taxon>
        <taxon>Pezizomycetes</taxon>
        <taxon>Pezizales</taxon>
        <taxon>Pyronemataceae</taxon>
        <taxon>Sphaerosporella</taxon>
    </lineage>
</organism>
<comment type="caution">
    <text evidence="2">The sequence shown here is derived from an EMBL/GenBank/DDBJ whole genome shotgun (WGS) entry which is preliminary data.</text>
</comment>
<dbReference type="AlphaFoldDB" id="A0A5J5F9B9"/>
<evidence type="ECO:0000313" key="2">
    <source>
        <dbReference type="EMBL" id="KAA8913775.1"/>
    </source>
</evidence>
<sequence>MGHASLRLNTDIRPNLASSSFSAIDAPKSSASQTLKLPENNAVKRSKSVGEGLRRAFSRRAPMPPAPSPALASDSVPPVPEDGAESGPSSPAQVSGPLGFGKSSDASKARWNTALRAAAVSAALQQRARSDSGSQPSAPGIPEGISRSAANPNRASVVLKAQPLTAEERGRMHHAPGTLFIRICEEGEDGIGACNEHRMKPRKGGTMQKCGFCLKGPFANMWVCLDGEDGAPEAQGDKVGLGGAREREEKREEKCSFAVCRMCCNEKVQEGTAEIF</sequence>